<protein>
    <recommendedName>
        <fullName evidence="9">Multidrug-efflux transporter</fullName>
    </recommendedName>
</protein>
<evidence type="ECO:0000256" key="6">
    <source>
        <dbReference type="ARBA" id="ARBA00022989"/>
    </source>
</evidence>
<evidence type="ECO:0000256" key="10">
    <source>
        <dbReference type="SAM" id="Phobius"/>
    </source>
</evidence>
<evidence type="ECO:0000256" key="1">
    <source>
        <dbReference type="ARBA" id="ARBA00004651"/>
    </source>
</evidence>
<dbReference type="PIRSF" id="PIRSF006603">
    <property type="entry name" value="DinF"/>
    <property type="match status" value="1"/>
</dbReference>
<keyword evidence="6 10" id="KW-1133">Transmembrane helix</keyword>
<feature type="transmembrane region" description="Helical" evidence="10">
    <location>
        <begin position="32"/>
        <end position="51"/>
    </location>
</feature>
<keyword evidence="4" id="KW-1003">Cell membrane</keyword>
<feature type="transmembrane region" description="Helical" evidence="10">
    <location>
        <begin position="192"/>
        <end position="214"/>
    </location>
</feature>
<dbReference type="GO" id="GO:0006811">
    <property type="term" value="P:monoatomic ion transport"/>
    <property type="evidence" value="ECO:0007669"/>
    <property type="project" value="UniProtKB-KW"/>
</dbReference>
<name>A0A830FHV6_9EURY</name>
<dbReference type="PANTHER" id="PTHR43298:SF2">
    <property type="entry name" value="FMN_FAD EXPORTER YEEO-RELATED"/>
    <property type="match status" value="1"/>
</dbReference>
<keyword evidence="12" id="KW-1185">Reference proteome</keyword>
<dbReference type="InterPro" id="IPR050222">
    <property type="entry name" value="MATE_MdtK"/>
</dbReference>
<dbReference type="GO" id="GO:0042910">
    <property type="term" value="F:xenobiotic transmembrane transporter activity"/>
    <property type="evidence" value="ECO:0007669"/>
    <property type="project" value="InterPro"/>
</dbReference>
<feature type="transmembrane region" description="Helical" evidence="10">
    <location>
        <begin position="386"/>
        <end position="404"/>
    </location>
</feature>
<comment type="caution">
    <text evidence="11">The sequence shown here is derived from an EMBL/GenBank/DDBJ whole genome shotgun (WGS) entry which is preliminary data.</text>
</comment>
<dbReference type="Pfam" id="PF01554">
    <property type="entry name" value="MatE"/>
    <property type="match status" value="2"/>
</dbReference>
<evidence type="ECO:0000256" key="4">
    <source>
        <dbReference type="ARBA" id="ARBA00022475"/>
    </source>
</evidence>
<evidence type="ECO:0000256" key="9">
    <source>
        <dbReference type="ARBA" id="ARBA00031636"/>
    </source>
</evidence>
<evidence type="ECO:0000256" key="3">
    <source>
        <dbReference type="ARBA" id="ARBA00022449"/>
    </source>
</evidence>
<evidence type="ECO:0000313" key="12">
    <source>
        <dbReference type="Proteomes" id="UP000607197"/>
    </source>
</evidence>
<dbReference type="CDD" id="cd13137">
    <property type="entry name" value="MATE_NorM_like"/>
    <property type="match status" value="1"/>
</dbReference>
<keyword evidence="2" id="KW-0813">Transport</keyword>
<feature type="transmembrane region" description="Helical" evidence="10">
    <location>
        <begin position="162"/>
        <end position="186"/>
    </location>
</feature>
<dbReference type="InterPro" id="IPR048279">
    <property type="entry name" value="MdtK-like"/>
</dbReference>
<dbReference type="RefSeq" id="WP_229773885.1">
    <property type="nucleotide sequence ID" value="NZ_BMPG01000001.1"/>
</dbReference>
<feature type="transmembrane region" description="Helical" evidence="10">
    <location>
        <begin position="416"/>
        <end position="437"/>
    </location>
</feature>
<feature type="transmembrane region" description="Helical" evidence="10">
    <location>
        <begin position="124"/>
        <end position="141"/>
    </location>
</feature>
<dbReference type="InterPro" id="IPR002528">
    <property type="entry name" value="MATE_fam"/>
</dbReference>
<feature type="transmembrane region" description="Helical" evidence="10">
    <location>
        <begin position="310"/>
        <end position="334"/>
    </location>
</feature>
<reference evidence="11" key="1">
    <citation type="journal article" date="2014" name="Int. J. Syst. Evol. Microbiol.">
        <title>Complete genome sequence of Corynebacterium casei LMG S-19264T (=DSM 44701T), isolated from a smear-ripened cheese.</title>
        <authorList>
            <consortium name="US DOE Joint Genome Institute (JGI-PGF)"/>
            <person name="Walter F."/>
            <person name="Albersmeier A."/>
            <person name="Kalinowski J."/>
            <person name="Ruckert C."/>
        </authorList>
    </citation>
    <scope>NUCLEOTIDE SEQUENCE</scope>
    <source>
        <strain evidence="11">JCM 19596</strain>
    </source>
</reference>
<dbReference type="PANTHER" id="PTHR43298">
    <property type="entry name" value="MULTIDRUG RESISTANCE PROTEIN NORM-RELATED"/>
    <property type="match status" value="1"/>
</dbReference>
<keyword evidence="7" id="KW-0406">Ion transport</keyword>
<evidence type="ECO:0000313" key="11">
    <source>
        <dbReference type="EMBL" id="GGL48779.1"/>
    </source>
</evidence>
<feature type="transmembrane region" description="Helical" evidence="10">
    <location>
        <begin position="57"/>
        <end position="75"/>
    </location>
</feature>
<keyword evidence="5 10" id="KW-0812">Transmembrane</keyword>
<dbReference type="Proteomes" id="UP000607197">
    <property type="component" value="Unassembled WGS sequence"/>
</dbReference>
<dbReference type="GO" id="GO:0005886">
    <property type="term" value="C:plasma membrane"/>
    <property type="evidence" value="ECO:0007669"/>
    <property type="project" value="UniProtKB-SubCell"/>
</dbReference>
<keyword evidence="3" id="KW-0050">Antiport</keyword>
<dbReference type="GO" id="GO:0015297">
    <property type="term" value="F:antiporter activity"/>
    <property type="evidence" value="ECO:0007669"/>
    <property type="project" value="UniProtKB-KW"/>
</dbReference>
<evidence type="ECO:0000256" key="7">
    <source>
        <dbReference type="ARBA" id="ARBA00023065"/>
    </source>
</evidence>
<comment type="subcellular location">
    <subcellularLocation>
        <location evidence="1">Cell membrane</location>
        <topology evidence="1">Multi-pass membrane protein</topology>
    </subcellularLocation>
</comment>
<accession>A0A830FHV6</accession>
<organism evidence="11 12">
    <name type="scientific">Halocalculus aciditolerans</name>
    <dbReference type="NCBI Taxonomy" id="1383812"/>
    <lineage>
        <taxon>Archaea</taxon>
        <taxon>Methanobacteriati</taxon>
        <taxon>Methanobacteriota</taxon>
        <taxon>Stenosarchaea group</taxon>
        <taxon>Halobacteria</taxon>
        <taxon>Halobacteriales</taxon>
        <taxon>Halobacteriaceae</taxon>
        <taxon>Halocalculus</taxon>
    </lineage>
</organism>
<evidence type="ECO:0000256" key="8">
    <source>
        <dbReference type="ARBA" id="ARBA00023136"/>
    </source>
</evidence>
<dbReference type="AlphaFoldDB" id="A0A830FHV6"/>
<evidence type="ECO:0000256" key="5">
    <source>
        <dbReference type="ARBA" id="ARBA00022692"/>
    </source>
</evidence>
<sequence length="457" mass="46830">MQGRLFRTWRRVLALAWPVMTEQTLRTLMRTVDVLVTATFSPVAVVAVGLADLYGRIPLRVGIGLGAAAIALSSQDTGAGADANRDSAVSAALAMGVLAGVPVALAGVFFGVPLIGVFGADADTAALGATYLGIVLATAPARHVSIISARALQGTGDTRTPMYVNFVANGLNITGSLTLGLGLFGLPRLQVVGVAAATATANLVSAALLVATTYTSRTPIRLVRPRDLRVARQLVSLAVPKIAEGLSSTVAEFPFNAVLLGFGTPVNAGFQIGRRVYQQVTGPLSRGYRTAVSVLVGHALGDADPGEARYLGWSVTLLGVLTVGGVGVLTVHYADSLVALLAAGSPEALPYAADFARVYGITAGFVVAFTVLSGALNGASETRIPFAARLTGVFGGMLGVTYLLGVRAGWGPLGAYAGIAVQYVWMAAVAAFGFHFSDWAARAADMMAARGTPAGDD</sequence>
<dbReference type="EMBL" id="BMPG01000001">
    <property type="protein sequence ID" value="GGL48779.1"/>
    <property type="molecule type" value="Genomic_DNA"/>
</dbReference>
<keyword evidence="8 10" id="KW-0472">Membrane</keyword>
<proteinExistence type="predicted"/>
<dbReference type="NCBIfam" id="TIGR00797">
    <property type="entry name" value="matE"/>
    <property type="match status" value="1"/>
</dbReference>
<feature type="transmembrane region" description="Helical" evidence="10">
    <location>
        <begin position="358"/>
        <end position="379"/>
    </location>
</feature>
<reference evidence="11" key="2">
    <citation type="submission" date="2020-09" db="EMBL/GenBank/DDBJ databases">
        <authorList>
            <person name="Sun Q."/>
            <person name="Ohkuma M."/>
        </authorList>
    </citation>
    <scope>NUCLEOTIDE SEQUENCE</scope>
    <source>
        <strain evidence="11">JCM 19596</strain>
    </source>
</reference>
<evidence type="ECO:0000256" key="2">
    <source>
        <dbReference type="ARBA" id="ARBA00022448"/>
    </source>
</evidence>
<feature type="transmembrane region" description="Helical" evidence="10">
    <location>
        <begin position="87"/>
        <end position="112"/>
    </location>
</feature>
<gene>
    <name evidence="11" type="ORF">GCM10009039_03730</name>
</gene>